<feature type="transmembrane region" description="Helical" evidence="2">
    <location>
        <begin position="143"/>
        <end position="165"/>
    </location>
</feature>
<dbReference type="OrthoDB" id="9806511at2"/>
<feature type="compositionally biased region" description="Basic and acidic residues" evidence="1">
    <location>
        <begin position="117"/>
        <end position="131"/>
    </location>
</feature>
<evidence type="ECO:0000256" key="2">
    <source>
        <dbReference type="SAM" id="Phobius"/>
    </source>
</evidence>
<name>A0A3M2M997_9ACTN</name>
<evidence type="ECO:0000313" key="4">
    <source>
        <dbReference type="Proteomes" id="UP000282674"/>
    </source>
</evidence>
<keyword evidence="2" id="KW-0472">Membrane</keyword>
<comment type="caution">
    <text evidence="3">The sequence shown here is derived from an EMBL/GenBank/DDBJ whole genome shotgun (WGS) entry which is preliminary data.</text>
</comment>
<evidence type="ECO:0000313" key="3">
    <source>
        <dbReference type="EMBL" id="RMI45453.1"/>
    </source>
</evidence>
<reference evidence="3 4" key="1">
    <citation type="submission" date="2018-10" db="EMBL/GenBank/DDBJ databases">
        <title>Isolation from soil.</title>
        <authorList>
            <person name="Hu J."/>
        </authorList>
    </citation>
    <scope>NUCLEOTIDE SEQUENCE [LARGE SCALE GENOMIC DNA]</scope>
    <source>
        <strain evidence="3 4">NEAU-Ht49</strain>
    </source>
</reference>
<accession>A0A3M2M997</accession>
<feature type="region of interest" description="Disordered" evidence="1">
    <location>
        <begin position="117"/>
        <end position="136"/>
    </location>
</feature>
<dbReference type="EMBL" id="RFFG01000013">
    <property type="protein sequence ID" value="RMI45453.1"/>
    <property type="molecule type" value="Genomic_DNA"/>
</dbReference>
<dbReference type="RefSeq" id="WP_122193974.1">
    <property type="nucleotide sequence ID" value="NZ_JBHSKC010000022.1"/>
</dbReference>
<sequence length="205" mass="22036">MPVLEAAVETDRASRYLVQFCKHAEKMGSGGHMPKTHSRAGVSRDDVQVSARWSDDGGTVTFVPWGTCTLTAGPGTLGLRVEADTEDGLRRIQDIVSRDLERFSRRAPLALVWRRPDDPRIDQHDPDDRTVRPAGHRRGRAPAIVLAVGVIAVAALHLGLAGAIGAGSHWTGTATNVVVGLVVVKVALIAAGHFRLRHRRAAGRS</sequence>
<keyword evidence="4" id="KW-1185">Reference proteome</keyword>
<gene>
    <name evidence="3" type="ORF">EBO15_09565</name>
</gene>
<dbReference type="Gene3D" id="3.30.310.50">
    <property type="entry name" value="Alpha-D-phosphohexomutase, C-terminal domain"/>
    <property type="match status" value="1"/>
</dbReference>
<dbReference type="Proteomes" id="UP000282674">
    <property type="component" value="Unassembled WGS sequence"/>
</dbReference>
<dbReference type="Pfam" id="PF09981">
    <property type="entry name" value="DUF2218"/>
    <property type="match status" value="1"/>
</dbReference>
<keyword evidence="2" id="KW-1133">Transmembrane helix</keyword>
<organism evidence="3 4">
    <name type="scientific">Actinomadura harenae</name>
    <dbReference type="NCBI Taxonomy" id="2483351"/>
    <lineage>
        <taxon>Bacteria</taxon>
        <taxon>Bacillati</taxon>
        <taxon>Actinomycetota</taxon>
        <taxon>Actinomycetes</taxon>
        <taxon>Streptosporangiales</taxon>
        <taxon>Thermomonosporaceae</taxon>
        <taxon>Actinomadura</taxon>
    </lineage>
</organism>
<evidence type="ECO:0000256" key="1">
    <source>
        <dbReference type="SAM" id="MobiDB-lite"/>
    </source>
</evidence>
<dbReference type="AlphaFoldDB" id="A0A3M2M997"/>
<protein>
    <submittedName>
        <fullName evidence="3">DUF2218 domain-containing protein</fullName>
    </submittedName>
</protein>
<feature type="transmembrane region" description="Helical" evidence="2">
    <location>
        <begin position="177"/>
        <end position="196"/>
    </location>
</feature>
<keyword evidence="2" id="KW-0812">Transmembrane</keyword>
<proteinExistence type="predicted"/>
<dbReference type="InterPro" id="IPR014543">
    <property type="entry name" value="UCP028291"/>
</dbReference>